<sequence length="279" mass="30022">MTGNINMPWSLEGRAAVCLAASKGLGLGIAREMAAAGARILLVSRRREPLESAAALIVKDLESGAAYPGVTVWHRPELIAADLMEEEAAPSIVAQAKKHFGRLDILVNNIGGPPAGLFHQHSMERWEESYHRLFGSVVRQIKAAHPLLQKSDAPRVLTVTSVAARQPIEGLVLSNTFRPGLVGLVKTLAQEWGPDGILINNLAPGMFATERIAEVEEATAKQRGISREAVRQERLASIPLGRFGDPRELGRVAVFLASPANSYITGQTILVDGGFYKGL</sequence>
<comment type="caution">
    <text evidence="2">The sequence shown here is derived from an EMBL/GenBank/DDBJ whole genome shotgun (WGS) entry which is preliminary data.</text>
</comment>
<name>A0A948WDB9_UNCEI</name>
<dbReference type="EMBL" id="JAHJDP010000074">
    <property type="protein sequence ID" value="MBU2691718.1"/>
    <property type="molecule type" value="Genomic_DNA"/>
</dbReference>
<dbReference type="PANTHER" id="PTHR42879:SF6">
    <property type="entry name" value="NADPH-DEPENDENT REDUCTASE BACG"/>
    <property type="match status" value="1"/>
</dbReference>
<dbReference type="InterPro" id="IPR002347">
    <property type="entry name" value="SDR_fam"/>
</dbReference>
<dbReference type="SUPFAM" id="SSF51735">
    <property type="entry name" value="NAD(P)-binding Rossmann-fold domains"/>
    <property type="match status" value="1"/>
</dbReference>
<dbReference type="AlphaFoldDB" id="A0A948WDB9"/>
<gene>
    <name evidence="2" type="ORF">KJ970_12400</name>
</gene>
<comment type="similarity">
    <text evidence="1">Belongs to the short-chain dehydrogenases/reductases (SDR) family.</text>
</comment>
<evidence type="ECO:0000313" key="2">
    <source>
        <dbReference type="EMBL" id="MBU2691718.1"/>
    </source>
</evidence>
<accession>A0A948WDB9</accession>
<organism evidence="2 3">
    <name type="scientific">Eiseniibacteriota bacterium</name>
    <dbReference type="NCBI Taxonomy" id="2212470"/>
    <lineage>
        <taxon>Bacteria</taxon>
        <taxon>Candidatus Eiseniibacteriota</taxon>
    </lineage>
</organism>
<dbReference type="PANTHER" id="PTHR42879">
    <property type="entry name" value="3-OXOACYL-(ACYL-CARRIER-PROTEIN) REDUCTASE"/>
    <property type="match status" value="1"/>
</dbReference>
<dbReference type="InterPro" id="IPR050259">
    <property type="entry name" value="SDR"/>
</dbReference>
<proteinExistence type="inferred from homology"/>
<dbReference type="Gene3D" id="3.40.50.720">
    <property type="entry name" value="NAD(P)-binding Rossmann-like Domain"/>
    <property type="match status" value="1"/>
</dbReference>
<protein>
    <submittedName>
        <fullName evidence="2">SDR family oxidoreductase</fullName>
    </submittedName>
</protein>
<dbReference type="Pfam" id="PF13561">
    <property type="entry name" value="adh_short_C2"/>
    <property type="match status" value="1"/>
</dbReference>
<evidence type="ECO:0000256" key="1">
    <source>
        <dbReference type="ARBA" id="ARBA00006484"/>
    </source>
</evidence>
<evidence type="ECO:0000313" key="3">
    <source>
        <dbReference type="Proteomes" id="UP000777784"/>
    </source>
</evidence>
<dbReference type="InterPro" id="IPR036291">
    <property type="entry name" value="NAD(P)-bd_dom_sf"/>
</dbReference>
<dbReference type="Proteomes" id="UP000777784">
    <property type="component" value="Unassembled WGS sequence"/>
</dbReference>
<reference evidence="2" key="1">
    <citation type="submission" date="2021-05" db="EMBL/GenBank/DDBJ databases">
        <title>Energy efficiency and biological interactions define the core microbiome of deep oligotrophic groundwater.</title>
        <authorList>
            <person name="Mehrshad M."/>
            <person name="Lopez-Fernandez M."/>
            <person name="Bell E."/>
            <person name="Bernier-Latmani R."/>
            <person name="Bertilsson S."/>
            <person name="Dopson M."/>
        </authorList>
    </citation>
    <scope>NUCLEOTIDE SEQUENCE</scope>
    <source>
        <strain evidence="2">Modern_marine.mb.64</strain>
    </source>
</reference>
<dbReference type="PRINTS" id="PR00081">
    <property type="entry name" value="GDHRDH"/>
</dbReference>